<dbReference type="Proteomes" id="UP001281147">
    <property type="component" value="Unassembled WGS sequence"/>
</dbReference>
<name>A0ACC3N6J3_9PEZI</name>
<evidence type="ECO:0000313" key="2">
    <source>
        <dbReference type="Proteomes" id="UP001281147"/>
    </source>
</evidence>
<protein>
    <submittedName>
        <fullName evidence="1">Uncharacterized protein</fullName>
    </submittedName>
</protein>
<reference evidence="1" key="1">
    <citation type="submission" date="2023-07" db="EMBL/GenBank/DDBJ databases">
        <title>Black Yeasts Isolated from many extreme environments.</title>
        <authorList>
            <person name="Coleine C."/>
            <person name="Stajich J.E."/>
            <person name="Selbmann L."/>
        </authorList>
    </citation>
    <scope>NUCLEOTIDE SEQUENCE</scope>
    <source>
        <strain evidence="1">CCFEE 5714</strain>
    </source>
</reference>
<keyword evidence="2" id="KW-1185">Reference proteome</keyword>
<accession>A0ACC3N6J3</accession>
<dbReference type="EMBL" id="JAUTXU010000078">
    <property type="protein sequence ID" value="KAK3711192.1"/>
    <property type="molecule type" value="Genomic_DNA"/>
</dbReference>
<sequence>MIAAGSDVGNGYFTRIASTGPSTKPRIALQVNDPFNHRRYVTSGSRSLDDEARLAQEISVQHKNAMTNTDTYGSALRKQTTFFGMPAEIRNAIYHMVLVPQYPIELAPVSIPDQTASGTFTAETYHRERYIKQVQPSLALLRTSRQVNREASPIYYGQEFRFTNAQGWHILGHWLRAIGHNNSQLVPHLLVGHPRTPNRNLYERHGLPSPPRQAVKDIMLSPVNTGLPELSYDRSCDDEQLSSNICTWIKISDPTLILLGMRDLCTLKLALFAALGAHKFDEGGLSSHPINKLDFSASTDLVNSVVNIVSAFSDRSQDMTLDNAYAQDPPPLHGVFVMEVDRYRQSARSFFNNARERGWQVEEVMFDNHYTYPVVASSECNNESICQYQYELSLRWWNT</sequence>
<gene>
    <name evidence="1" type="ORF">LTR37_009785</name>
</gene>
<proteinExistence type="predicted"/>
<organism evidence="1 2">
    <name type="scientific">Vermiconidia calcicola</name>
    <dbReference type="NCBI Taxonomy" id="1690605"/>
    <lineage>
        <taxon>Eukaryota</taxon>
        <taxon>Fungi</taxon>
        <taxon>Dikarya</taxon>
        <taxon>Ascomycota</taxon>
        <taxon>Pezizomycotina</taxon>
        <taxon>Dothideomycetes</taxon>
        <taxon>Dothideomycetidae</taxon>
        <taxon>Mycosphaerellales</taxon>
        <taxon>Extremaceae</taxon>
        <taxon>Vermiconidia</taxon>
    </lineage>
</organism>
<comment type="caution">
    <text evidence="1">The sequence shown here is derived from an EMBL/GenBank/DDBJ whole genome shotgun (WGS) entry which is preliminary data.</text>
</comment>
<evidence type="ECO:0000313" key="1">
    <source>
        <dbReference type="EMBL" id="KAK3711192.1"/>
    </source>
</evidence>